<comment type="caution">
    <text evidence="1">The sequence shown here is derived from an EMBL/GenBank/DDBJ whole genome shotgun (WGS) entry which is preliminary data.</text>
</comment>
<evidence type="ECO:0000313" key="1">
    <source>
        <dbReference type="EMBL" id="OPJ79633.1"/>
    </source>
</evidence>
<keyword evidence="2" id="KW-1185">Reference proteome</keyword>
<dbReference type="Proteomes" id="UP000190648">
    <property type="component" value="Unassembled WGS sequence"/>
</dbReference>
<organism evidence="1 2">
    <name type="scientific">Patagioenas fasciata monilis</name>
    <dbReference type="NCBI Taxonomy" id="372326"/>
    <lineage>
        <taxon>Eukaryota</taxon>
        <taxon>Metazoa</taxon>
        <taxon>Chordata</taxon>
        <taxon>Craniata</taxon>
        <taxon>Vertebrata</taxon>
        <taxon>Euteleostomi</taxon>
        <taxon>Archelosauria</taxon>
        <taxon>Archosauria</taxon>
        <taxon>Dinosauria</taxon>
        <taxon>Saurischia</taxon>
        <taxon>Theropoda</taxon>
        <taxon>Coelurosauria</taxon>
        <taxon>Aves</taxon>
        <taxon>Neognathae</taxon>
        <taxon>Neoaves</taxon>
        <taxon>Columbimorphae</taxon>
        <taxon>Columbiformes</taxon>
        <taxon>Columbidae</taxon>
        <taxon>Patagioenas</taxon>
    </lineage>
</organism>
<protein>
    <submittedName>
        <fullName evidence="1">Uncharacterized protein</fullName>
    </submittedName>
</protein>
<name>A0A1V4K5J8_PATFA</name>
<accession>A0A1V4K5J8</accession>
<reference evidence="1 2" key="1">
    <citation type="submission" date="2016-02" db="EMBL/GenBank/DDBJ databases">
        <title>Band-tailed pigeon sequencing and assembly.</title>
        <authorList>
            <person name="Soares A.E."/>
            <person name="Novak B.J."/>
            <person name="Rice E.S."/>
            <person name="O'Connell B."/>
            <person name="Chang D."/>
            <person name="Weber S."/>
            <person name="Shapiro B."/>
        </authorList>
    </citation>
    <scope>NUCLEOTIDE SEQUENCE [LARGE SCALE GENOMIC DNA]</scope>
    <source>
        <strain evidence="1">BTP2013</strain>
        <tissue evidence="1">Blood</tissue>
    </source>
</reference>
<sequence>MEELGGDGREVCASGRRCFRVRPGPGFPRAQRGRPVAFFHLSKYGRDIEGNQKAYQVQPRDNWIGGQEKLKQFIAFFEITLMSGWTLHKEQLCLV</sequence>
<proteinExistence type="predicted"/>
<dbReference type="AlphaFoldDB" id="A0A1V4K5J8"/>
<gene>
    <name evidence="1" type="ORF">AV530_001587</name>
</gene>
<dbReference type="EMBL" id="LSYS01004352">
    <property type="protein sequence ID" value="OPJ79633.1"/>
    <property type="molecule type" value="Genomic_DNA"/>
</dbReference>
<evidence type="ECO:0000313" key="2">
    <source>
        <dbReference type="Proteomes" id="UP000190648"/>
    </source>
</evidence>